<dbReference type="UniPathway" id="UPA00028">
    <property type="reaction ID" value="UER00002"/>
</dbReference>
<dbReference type="PANTHER" id="PTHR21012:SF0">
    <property type="entry name" value="ASPARTATE 1-DECARBOXYLASE"/>
    <property type="match status" value="1"/>
</dbReference>
<dbReference type="Gene3D" id="2.40.40.20">
    <property type="match status" value="1"/>
</dbReference>
<evidence type="ECO:0000256" key="6">
    <source>
        <dbReference type="ARBA" id="ARBA00023239"/>
    </source>
</evidence>
<dbReference type="AlphaFoldDB" id="A0A2N7PKM1"/>
<comment type="subunit">
    <text evidence="9">Heterooctamer of four alpha and four beta subunits.</text>
</comment>
<comment type="caution">
    <text evidence="13">The sequence shown here is derived from an EMBL/GenBank/DDBJ whole genome shotgun (WGS) entry which is preliminary data.</text>
</comment>
<feature type="chain" id="PRO_5015025970" description="Aspartate 1-decarboxylase beta chain" evidence="9 12">
    <location>
        <begin position="1"/>
        <end position="24"/>
    </location>
</feature>
<feature type="active site" description="Proton donor" evidence="9 10">
    <location>
        <position position="58"/>
    </location>
</feature>
<protein>
    <recommendedName>
        <fullName evidence="9">Aspartate 1-decarboxylase</fullName>
        <ecNumber evidence="9">4.1.1.11</ecNumber>
    </recommendedName>
    <alternativeName>
        <fullName evidence="9">Aspartate alpha-decarboxylase</fullName>
    </alternativeName>
    <component>
        <recommendedName>
            <fullName evidence="9">Aspartate 1-decarboxylase beta chain</fullName>
        </recommendedName>
    </component>
    <component>
        <recommendedName>
            <fullName evidence="9">Aspartate 1-decarboxylase alpha chain</fullName>
        </recommendedName>
    </component>
</protein>
<keyword evidence="8 9" id="KW-0670">Pyruvate</keyword>
<evidence type="ECO:0000313" key="14">
    <source>
        <dbReference type="Proteomes" id="UP000235731"/>
    </source>
</evidence>
<dbReference type="EC" id="4.1.1.11" evidence="9"/>
<evidence type="ECO:0000256" key="4">
    <source>
        <dbReference type="ARBA" id="ARBA00022813"/>
    </source>
</evidence>
<sequence length="118" mass="13358">MYRKFLKAKIHKASVTNKNLYYEGSLTLDSEIMEKAGLLPYEVVWVYNLNNGARFETYLIPGEKGEVILNGASARLGEIGDNLIIVSYAWISEADLPNFKTRLVYLKEGNEIAQIKNV</sequence>
<evidence type="ECO:0000256" key="1">
    <source>
        <dbReference type="ARBA" id="ARBA00022490"/>
    </source>
</evidence>
<dbReference type="SUPFAM" id="SSF50692">
    <property type="entry name" value="ADC-like"/>
    <property type="match status" value="1"/>
</dbReference>
<gene>
    <name evidence="9" type="primary">panD</name>
    <name evidence="13" type="ORF">C0197_01995</name>
</gene>
<keyword evidence="5 9" id="KW-0865">Zymogen</keyword>
<name>A0A2N7PKM1_9BACT</name>
<evidence type="ECO:0000256" key="10">
    <source>
        <dbReference type="PIRSR" id="PIRSR006246-1"/>
    </source>
</evidence>
<dbReference type="CDD" id="cd06919">
    <property type="entry name" value="Asp_decarbox"/>
    <property type="match status" value="1"/>
</dbReference>
<evidence type="ECO:0000256" key="5">
    <source>
        <dbReference type="ARBA" id="ARBA00023145"/>
    </source>
</evidence>
<reference evidence="13 14" key="1">
    <citation type="submission" date="2018-01" db="EMBL/GenBank/DDBJ databases">
        <title>Metagenomic assembled genomes from two thermal pools in the Uzon Caldera, Kamchatka, Russia.</title>
        <authorList>
            <person name="Wilkins L."/>
            <person name="Ettinger C."/>
        </authorList>
    </citation>
    <scope>NUCLEOTIDE SEQUENCE [LARGE SCALE GENOMIC DNA]</scope>
    <source>
        <strain evidence="13">ZAV-15</strain>
    </source>
</reference>
<keyword evidence="1 9" id="KW-0963">Cytoplasm</keyword>
<dbReference type="PIRSF" id="PIRSF006246">
    <property type="entry name" value="Asp_decarbox"/>
    <property type="match status" value="1"/>
</dbReference>
<keyword evidence="7 9" id="KW-0704">Schiff base</keyword>
<dbReference type="HAMAP" id="MF_00446">
    <property type="entry name" value="PanD"/>
    <property type="match status" value="1"/>
</dbReference>
<keyword evidence="3 9" id="KW-0210">Decarboxylase</keyword>
<dbReference type="Proteomes" id="UP000235731">
    <property type="component" value="Unassembled WGS sequence"/>
</dbReference>
<feature type="chain" id="PRO_5015025971" description="Aspartate 1-decarboxylase alpha chain" evidence="9 12">
    <location>
        <begin position="25"/>
        <end position="118"/>
    </location>
</feature>
<evidence type="ECO:0000256" key="9">
    <source>
        <dbReference type="HAMAP-Rule" id="MF_00446"/>
    </source>
</evidence>
<evidence type="ECO:0000256" key="8">
    <source>
        <dbReference type="ARBA" id="ARBA00023317"/>
    </source>
</evidence>
<feature type="binding site" evidence="9">
    <location>
        <position position="57"/>
    </location>
    <ligand>
        <name>substrate</name>
    </ligand>
</feature>
<dbReference type="GO" id="GO:0005829">
    <property type="term" value="C:cytosol"/>
    <property type="evidence" value="ECO:0007669"/>
    <property type="project" value="TreeGrafter"/>
</dbReference>
<comment type="catalytic activity">
    <reaction evidence="9">
        <text>L-aspartate + H(+) = beta-alanine + CO2</text>
        <dbReference type="Rhea" id="RHEA:19497"/>
        <dbReference type="ChEBI" id="CHEBI:15378"/>
        <dbReference type="ChEBI" id="CHEBI:16526"/>
        <dbReference type="ChEBI" id="CHEBI:29991"/>
        <dbReference type="ChEBI" id="CHEBI:57966"/>
        <dbReference type="EC" id="4.1.1.11"/>
    </reaction>
</comment>
<evidence type="ECO:0000256" key="7">
    <source>
        <dbReference type="ARBA" id="ARBA00023270"/>
    </source>
</evidence>
<dbReference type="Pfam" id="PF02261">
    <property type="entry name" value="Asp_decarbox"/>
    <property type="match status" value="1"/>
</dbReference>
<dbReference type="GO" id="GO:0015940">
    <property type="term" value="P:pantothenate biosynthetic process"/>
    <property type="evidence" value="ECO:0007669"/>
    <property type="project" value="UniProtKB-UniRule"/>
</dbReference>
<dbReference type="InterPro" id="IPR003190">
    <property type="entry name" value="Asp_decarbox"/>
</dbReference>
<accession>A0A2N7PKM1</accession>
<evidence type="ECO:0000256" key="2">
    <source>
        <dbReference type="ARBA" id="ARBA00022655"/>
    </source>
</evidence>
<keyword evidence="6 9" id="KW-0456">Lyase</keyword>
<organism evidence="13 14">
    <name type="scientific">Caldimicrobium thiodismutans</name>
    <dbReference type="NCBI Taxonomy" id="1653476"/>
    <lineage>
        <taxon>Bacteria</taxon>
        <taxon>Pseudomonadati</taxon>
        <taxon>Thermodesulfobacteriota</taxon>
        <taxon>Thermodesulfobacteria</taxon>
        <taxon>Thermodesulfobacteriales</taxon>
        <taxon>Thermodesulfobacteriaceae</taxon>
        <taxon>Caldimicrobium</taxon>
    </lineage>
</organism>
<feature type="modified residue" description="Pyruvic acid (Ser)" evidence="9 11">
    <location>
        <position position="25"/>
    </location>
</feature>
<feature type="active site" description="Schiff-base intermediate with substrate; via pyruvic acid" evidence="9 10">
    <location>
        <position position="25"/>
    </location>
</feature>
<dbReference type="GO" id="GO:0006523">
    <property type="term" value="P:alanine biosynthetic process"/>
    <property type="evidence" value="ECO:0007669"/>
    <property type="project" value="InterPro"/>
</dbReference>
<comment type="similarity">
    <text evidence="9">Belongs to the PanD family.</text>
</comment>
<dbReference type="NCBIfam" id="TIGR00223">
    <property type="entry name" value="panD"/>
    <property type="match status" value="1"/>
</dbReference>
<comment type="subcellular location">
    <subcellularLocation>
        <location evidence="9">Cytoplasm</location>
    </subcellularLocation>
</comment>
<dbReference type="GO" id="GO:0004068">
    <property type="term" value="F:aspartate 1-decarboxylase activity"/>
    <property type="evidence" value="ECO:0007669"/>
    <property type="project" value="UniProtKB-UniRule"/>
</dbReference>
<evidence type="ECO:0000256" key="3">
    <source>
        <dbReference type="ARBA" id="ARBA00022793"/>
    </source>
</evidence>
<proteinExistence type="inferred from homology"/>
<evidence type="ECO:0000256" key="12">
    <source>
        <dbReference type="PIRSR" id="PIRSR006246-5"/>
    </source>
</evidence>
<evidence type="ECO:0000313" key="13">
    <source>
        <dbReference type="EMBL" id="PMP63767.1"/>
    </source>
</evidence>
<evidence type="ECO:0000256" key="11">
    <source>
        <dbReference type="PIRSR" id="PIRSR006246-3"/>
    </source>
</evidence>
<keyword evidence="2 9" id="KW-0566">Pantothenate biosynthesis</keyword>
<keyword evidence="4 9" id="KW-0068">Autocatalytic cleavage</keyword>
<dbReference type="EMBL" id="PNIE01000028">
    <property type="protein sequence ID" value="PMP63767.1"/>
    <property type="molecule type" value="Genomic_DNA"/>
</dbReference>
<comment type="cofactor">
    <cofactor evidence="9 10">
        <name>pyruvate</name>
        <dbReference type="ChEBI" id="CHEBI:15361"/>
    </cofactor>
    <text evidence="9 10">Binds 1 pyruvoyl group covalently per subunit.</text>
</comment>
<comment type="pathway">
    <text evidence="9">Cofactor biosynthesis; (R)-pantothenate biosynthesis; beta-alanine from L-aspartate: step 1/1.</text>
</comment>
<dbReference type="PANTHER" id="PTHR21012">
    <property type="entry name" value="ASPARTATE 1-DECARBOXYLASE"/>
    <property type="match status" value="1"/>
</dbReference>
<comment type="PTM">
    <text evidence="9 11">Is synthesized initially as an inactive proenzyme, which is activated by self-cleavage at a specific serine bond to produce a beta-subunit with a hydroxyl group at its C-terminus and an alpha-subunit with a pyruvoyl group at its N-terminus.</text>
</comment>
<comment type="function">
    <text evidence="9">Catalyzes the pyruvoyl-dependent decarboxylation of aspartate to produce beta-alanine.</text>
</comment>
<comment type="caution">
    <text evidence="9">Lacks conserved residue(s) required for the propagation of feature annotation.</text>
</comment>
<dbReference type="InterPro" id="IPR009010">
    <property type="entry name" value="Asp_de-COase-like_dom_sf"/>
</dbReference>